<evidence type="ECO:0000256" key="1">
    <source>
        <dbReference type="SAM" id="Phobius"/>
    </source>
</evidence>
<sequence>MCDIVAMPRVPLSLVLVLAVFEAALLLIVGAAMWHHAPSPADGAVGKGLFTLGAGVAVPTFVLGFRMLNSLPEHAPSASARSDWDEA</sequence>
<gene>
    <name evidence="2" type="ORF">GCM10023349_17310</name>
</gene>
<dbReference type="Proteomes" id="UP001499974">
    <property type="component" value="Unassembled WGS sequence"/>
</dbReference>
<keyword evidence="1" id="KW-0812">Transmembrane</keyword>
<dbReference type="EMBL" id="BAABKM010000002">
    <property type="protein sequence ID" value="GAA4700905.1"/>
    <property type="molecule type" value="Genomic_DNA"/>
</dbReference>
<evidence type="ECO:0000313" key="2">
    <source>
        <dbReference type="EMBL" id="GAA4700905.1"/>
    </source>
</evidence>
<comment type="caution">
    <text evidence="2">The sequence shown here is derived from an EMBL/GenBank/DDBJ whole genome shotgun (WGS) entry which is preliminary data.</text>
</comment>
<protein>
    <submittedName>
        <fullName evidence="2">Uncharacterized protein</fullName>
    </submittedName>
</protein>
<organism evidence="2 3">
    <name type="scientific">Nocardioides conyzicola</name>
    <dbReference type="NCBI Taxonomy" id="1651781"/>
    <lineage>
        <taxon>Bacteria</taxon>
        <taxon>Bacillati</taxon>
        <taxon>Actinomycetota</taxon>
        <taxon>Actinomycetes</taxon>
        <taxon>Propionibacteriales</taxon>
        <taxon>Nocardioidaceae</taxon>
        <taxon>Nocardioides</taxon>
    </lineage>
</organism>
<feature type="transmembrane region" description="Helical" evidence="1">
    <location>
        <begin position="12"/>
        <end position="37"/>
    </location>
</feature>
<accession>A0ABP8X969</accession>
<reference evidence="3" key="1">
    <citation type="journal article" date="2019" name="Int. J. Syst. Evol. Microbiol.">
        <title>The Global Catalogue of Microorganisms (GCM) 10K type strain sequencing project: providing services to taxonomists for standard genome sequencing and annotation.</title>
        <authorList>
            <consortium name="The Broad Institute Genomics Platform"/>
            <consortium name="The Broad Institute Genome Sequencing Center for Infectious Disease"/>
            <person name="Wu L."/>
            <person name="Ma J."/>
        </authorList>
    </citation>
    <scope>NUCLEOTIDE SEQUENCE [LARGE SCALE GENOMIC DNA]</scope>
    <source>
        <strain evidence="3">JCM 18531</strain>
    </source>
</reference>
<name>A0ABP8X969_9ACTN</name>
<keyword evidence="3" id="KW-1185">Reference proteome</keyword>
<keyword evidence="1" id="KW-0472">Membrane</keyword>
<keyword evidence="1" id="KW-1133">Transmembrane helix</keyword>
<proteinExistence type="predicted"/>
<evidence type="ECO:0000313" key="3">
    <source>
        <dbReference type="Proteomes" id="UP001499974"/>
    </source>
</evidence>
<feature type="transmembrane region" description="Helical" evidence="1">
    <location>
        <begin position="49"/>
        <end position="68"/>
    </location>
</feature>